<sequence>MKIGALFATALTLSLFAGDPAALAAGDGQGVLVTVNDYPITSYDVEQRVRLNAILGRTEGSIADQRKRALQAVIDDVIKLVEAKKYKADPNDKTIDAQIDKMAKGSNTDAKGLAAQLKAKGASMGALRRLVAAQIAFNRLLNAMYKVKVEIDPAEVDKKYNEIVNDPRLKPVTVYEILEIDMPVENTGDAMADQLMMARAADAAQYRKAFKGCNSARAAASGIYNVRIGKRLQADGAKLPKPLKGALDQAGTGGIIGPSRSKTGIQLIAFCGKKSISPDKPSRQQIETMLTNKKYDVYEERYMRELRRNAFIEYKDAKATE</sequence>
<accession>A0ACC5R036</accession>
<protein>
    <submittedName>
        <fullName evidence="1">SurA N-terminal domain-containing protein</fullName>
    </submittedName>
</protein>
<evidence type="ECO:0000313" key="2">
    <source>
        <dbReference type="Proteomes" id="UP000616151"/>
    </source>
</evidence>
<name>A0ACC5R036_9HYPH</name>
<proteinExistence type="predicted"/>
<gene>
    <name evidence="1" type="ORF">JHL16_06700</name>
</gene>
<comment type="caution">
    <text evidence="1">The sequence shown here is derived from an EMBL/GenBank/DDBJ whole genome shotgun (WGS) entry which is preliminary data.</text>
</comment>
<dbReference type="EMBL" id="JAENHL010000006">
    <property type="protein sequence ID" value="MBK1866037.1"/>
    <property type="molecule type" value="Genomic_DNA"/>
</dbReference>
<organism evidence="1 2">
    <name type="scientific">Taklimakanibacter albus</name>
    <dbReference type="NCBI Taxonomy" id="2800327"/>
    <lineage>
        <taxon>Bacteria</taxon>
        <taxon>Pseudomonadati</taxon>
        <taxon>Pseudomonadota</taxon>
        <taxon>Alphaproteobacteria</taxon>
        <taxon>Hyphomicrobiales</taxon>
        <taxon>Aestuariivirgaceae</taxon>
        <taxon>Taklimakanibacter</taxon>
    </lineage>
</organism>
<keyword evidence="2" id="KW-1185">Reference proteome</keyword>
<evidence type="ECO:0000313" key="1">
    <source>
        <dbReference type="EMBL" id="MBK1866037.1"/>
    </source>
</evidence>
<reference evidence="1" key="1">
    <citation type="submission" date="2021-01" db="EMBL/GenBank/DDBJ databases">
        <authorList>
            <person name="Sun Q."/>
        </authorList>
    </citation>
    <scope>NUCLEOTIDE SEQUENCE</scope>
    <source>
        <strain evidence="1">YIM B02566</strain>
    </source>
</reference>
<dbReference type="Proteomes" id="UP000616151">
    <property type="component" value="Unassembled WGS sequence"/>
</dbReference>